<dbReference type="EMBL" id="CAFBSG010000009">
    <property type="protein sequence ID" value="CAB5240268.1"/>
    <property type="molecule type" value="Genomic_DNA"/>
</dbReference>
<protein>
    <recommendedName>
        <fullName evidence="13">Cholesterol oxidase</fullName>
        <ecNumber evidence="12">1.1.3.6</ecNumber>
        <ecNumber evidence="10">5.3.3.1</ecNumber>
    </recommendedName>
    <alternativeName>
        <fullName evidence="14">Cholesterol isomerase</fullName>
    </alternativeName>
</protein>
<keyword evidence="6" id="KW-0443">Lipid metabolism</keyword>
<evidence type="ECO:0000256" key="1">
    <source>
        <dbReference type="ARBA" id="ARBA00001974"/>
    </source>
</evidence>
<keyword evidence="3" id="KW-0285">Flavoprotein</keyword>
<evidence type="ECO:0000256" key="6">
    <source>
        <dbReference type="ARBA" id="ARBA00023098"/>
    </source>
</evidence>
<comment type="cofactor">
    <cofactor evidence="1">
        <name>FAD</name>
        <dbReference type="ChEBI" id="CHEBI:57692"/>
    </cofactor>
</comment>
<evidence type="ECO:0000256" key="8">
    <source>
        <dbReference type="ARBA" id="ARBA00023221"/>
    </source>
</evidence>
<dbReference type="InterPro" id="IPR052542">
    <property type="entry name" value="Cholesterol_Oxidase"/>
</dbReference>
<keyword evidence="7" id="KW-1207">Sterol metabolism</keyword>
<keyword evidence="5" id="KW-0560">Oxidoreductase</keyword>
<dbReference type="PANTHER" id="PTHR47470:SF1">
    <property type="entry name" value="FAD-DEPENDENT OXIDOREDUCTASE 2 FAD BINDING DOMAIN-CONTAINING PROTEIN"/>
    <property type="match status" value="1"/>
</dbReference>
<dbReference type="Pfam" id="PF13450">
    <property type="entry name" value="NAD_binding_8"/>
    <property type="match status" value="1"/>
</dbReference>
<dbReference type="GO" id="GO:0004769">
    <property type="term" value="F:steroid Delta-isomerase activity"/>
    <property type="evidence" value="ECO:0007669"/>
    <property type="project" value="UniProtKB-EC"/>
</dbReference>
<evidence type="ECO:0000256" key="10">
    <source>
        <dbReference type="ARBA" id="ARBA00038856"/>
    </source>
</evidence>
<name>A0A6J7XUZ8_9ZZZZ</name>
<dbReference type="InterPro" id="IPR001763">
    <property type="entry name" value="Rhodanese-like_dom"/>
</dbReference>
<dbReference type="PROSITE" id="PS50206">
    <property type="entry name" value="RHODANESE_3"/>
    <property type="match status" value="1"/>
</dbReference>
<organism evidence="16">
    <name type="scientific">freshwater metagenome</name>
    <dbReference type="NCBI Taxonomy" id="449393"/>
    <lineage>
        <taxon>unclassified sequences</taxon>
        <taxon>metagenomes</taxon>
        <taxon>ecological metagenomes</taxon>
    </lineage>
</organism>
<evidence type="ECO:0000256" key="5">
    <source>
        <dbReference type="ARBA" id="ARBA00023002"/>
    </source>
</evidence>
<evidence type="ECO:0000256" key="13">
    <source>
        <dbReference type="ARBA" id="ARBA00049744"/>
    </source>
</evidence>
<dbReference type="EC" id="1.1.3.6" evidence="12"/>
<dbReference type="Pfam" id="PF05199">
    <property type="entry name" value="GMC_oxred_C"/>
    <property type="match status" value="1"/>
</dbReference>
<gene>
    <name evidence="16" type="ORF">UFOPK3554_00751</name>
</gene>
<evidence type="ECO:0000256" key="4">
    <source>
        <dbReference type="ARBA" id="ARBA00022827"/>
    </source>
</evidence>
<dbReference type="GO" id="GO:0016995">
    <property type="term" value="F:cholesterol oxidase activity"/>
    <property type="evidence" value="ECO:0007669"/>
    <property type="project" value="UniProtKB-EC"/>
</dbReference>
<evidence type="ECO:0000313" key="16">
    <source>
        <dbReference type="EMBL" id="CAB5240268.1"/>
    </source>
</evidence>
<evidence type="ECO:0000256" key="12">
    <source>
        <dbReference type="ARBA" id="ARBA00049723"/>
    </source>
</evidence>
<dbReference type="InterPro" id="IPR007867">
    <property type="entry name" value="GMC_OxRtase_C"/>
</dbReference>
<evidence type="ECO:0000256" key="7">
    <source>
        <dbReference type="ARBA" id="ARBA00023166"/>
    </source>
</evidence>
<evidence type="ECO:0000256" key="11">
    <source>
        <dbReference type="ARBA" id="ARBA00049645"/>
    </source>
</evidence>
<keyword evidence="8" id="KW-0753">Steroid metabolism</keyword>
<accession>A0A6J7XUZ8</accession>
<dbReference type="InterPro" id="IPR036188">
    <property type="entry name" value="FAD/NAD-bd_sf"/>
</dbReference>
<dbReference type="PANTHER" id="PTHR47470">
    <property type="entry name" value="CHOLESTEROL OXIDASE"/>
    <property type="match status" value="1"/>
</dbReference>
<sequence>MPLLAGENLPTKVRVSVIEMEPTKMARDFNVLVIGSGFGGSVAALRLREKGYTVGILEAGKRFEDKDFPKTSWRLRKFLFAPKLGLYGIQRIHALPDVLILAGAGVGGGSLVYANTLYQPSDKYFLDKQWCNITDWKSELLPWYDQARRMLGVIENPFFSPSDKAMKEVAEEMGVGHTFKLAPLGVFFGEGEGIESADPFFGGKGPSRTGCTQCGACMSGCRFNAKNTLPKNYLGLAELSGAEVFPMTTATRFDQLPDGRWKIIATKSHSWSGRREEIFYADDLIIAGGTYNTQKLMHRMKSDGALPKVSDRLGDLSRTNSEALTGALMQTRDIDFSRGAAITSSFFPDENTHVEPVRYGKGSNAMGLLQTIMTDGYVAKNRRRQWLREFLKNPSLLPKILNVRRWSERTVIALVMQDVESSISVKPKRGIFGWRLTSTNDSDTPNATYIPAANETVRRIAKNYGGFAGGHVGDLINAPFTAHFVGGCVIGDSDQTGVIDPYHRVWNYPTLHIVDGSTITANLGVNPSLTITAQAERALSFWPNKGEKDPRPTQDQPYSRLAAVRPHQPCVPKGAIGQLLGSDT</sequence>
<dbReference type="SUPFAM" id="SSF51905">
    <property type="entry name" value="FAD/NAD(P)-binding domain"/>
    <property type="match status" value="1"/>
</dbReference>
<keyword evidence="2" id="KW-0153">Cholesterol metabolism</keyword>
<comment type="pathway">
    <text evidence="11">Steroid metabolism; cholesterol degradation.</text>
</comment>
<evidence type="ECO:0000256" key="3">
    <source>
        <dbReference type="ARBA" id="ARBA00022630"/>
    </source>
</evidence>
<dbReference type="Gene3D" id="3.30.410.10">
    <property type="entry name" value="Cholesterol Oxidase, domain 2"/>
    <property type="match status" value="1"/>
</dbReference>
<evidence type="ECO:0000256" key="9">
    <source>
        <dbReference type="ARBA" id="ARBA00023235"/>
    </source>
</evidence>
<reference evidence="16" key="1">
    <citation type="submission" date="2020-05" db="EMBL/GenBank/DDBJ databases">
        <authorList>
            <person name="Chiriac C."/>
            <person name="Salcher M."/>
            <person name="Ghai R."/>
            <person name="Kavagutti S V."/>
        </authorList>
    </citation>
    <scope>NUCLEOTIDE SEQUENCE</scope>
</reference>
<dbReference type="Gene3D" id="3.50.50.60">
    <property type="entry name" value="FAD/NAD(P)-binding domain"/>
    <property type="match status" value="3"/>
</dbReference>
<dbReference type="GO" id="GO:0008203">
    <property type="term" value="P:cholesterol metabolic process"/>
    <property type="evidence" value="ECO:0007669"/>
    <property type="project" value="UniProtKB-KW"/>
</dbReference>
<feature type="domain" description="Rhodanese" evidence="15">
    <location>
        <begin position="31"/>
        <end position="72"/>
    </location>
</feature>
<evidence type="ECO:0000259" key="15">
    <source>
        <dbReference type="PROSITE" id="PS50206"/>
    </source>
</evidence>
<dbReference type="EC" id="5.3.3.1" evidence="10"/>
<keyword evidence="9" id="KW-0413">Isomerase</keyword>
<evidence type="ECO:0000256" key="14">
    <source>
        <dbReference type="ARBA" id="ARBA00049778"/>
    </source>
</evidence>
<evidence type="ECO:0000256" key="2">
    <source>
        <dbReference type="ARBA" id="ARBA00022548"/>
    </source>
</evidence>
<dbReference type="AlphaFoldDB" id="A0A6J7XUZ8"/>
<keyword evidence="4" id="KW-0274">FAD</keyword>
<proteinExistence type="predicted"/>